<evidence type="ECO:0000256" key="6">
    <source>
        <dbReference type="RuleBase" id="RU363069"/>
    </source>
</evidence>
<keyword evidence="4 6" id="KW-0378">Hydrolase</keyword>
<dbReference type="GO" id="GO:0004519">
    <property type="term" value="F:endonuclease activity"/>
    <property type="evidence" value="ECO:0007669"/>
    <property type="project" value="UniProtKB-KW"/>
</dbReference>
<dbReference type="AlphaFoldDB" id="A0A0P6YU65"/>
<dbReference type="PANTHER" id="PTHR30337">
    <property type="entry name" value="COMPONENT OF ATP-DEPENDENT DSDNA EXONUCLEASE"/>
    <property type="match status" value="1"/>
</dbReference>
<dbReference type="SUPFAM" id="SSF56300">
    <property type="entry name" value="Metallo-dependent phosphatases"/>
    <property type="match status" value="1"/>
</dbReference>
<dbReference type="InterPro" id="IPR041796">
    <property type="entry name" value="Mre11_N"/>
</dbReference>
<evidence type="ECO:0000313" key="9">
    <source>
        <dbReference type="Proteomes" id="UP000050502"/>
    </source>
</evidence>
<keyword evidence="6" id="KW-0255">Endonuclease</keyword>
<organism evidence="8 9">
    <name type="scientific">Ardenticatena maritima</name>
    <dbReference type="NCBI Taxonomy" id="872965"/>
    <lineage>
        <taxon>Bacteria</taxon>
        <taxon>Bacillati</taxon>
        <taxon>Chloroflexota</taxon>
        <taxon>Ardenticatenia</taxon>
        <taxon>Ardenticatenales</taxon>
        <taxon>Ardenticatenaceae</taxon>
        <taxon>Ardenticatena</taxon>
    </lineage>
</organism>
<evidence type="ECO:0000313" key="8">
    <source>
        <dbReference type="EMBL" id="KPL88641.1"/>
    </source>
</evidence>
<sequence length="406" mass="46398">MPRILHFSDLHIGTENYGRINPETGLSTRLEDFLRAFDFVVDYALENDVDLVLFTGDAFKNRDPSPTHQREFARRIRRLIEADKPVFLLVGNHDMPNSPTRAHSLDIYATLGLDRVHVGDRPNIHRINTAHGPVQVAALPWLTRSRFLAKEETQGLSPEEIDHLIRDRLEQLVYKLAERINPDEPAILAAHLTVEGAEWGAERSVMLGSDLTIPKSVLAQEVFDYIALGHIHKHQVVSHRPLMVYAGSIERIDFGERNDPKGFVVVDIERGKPPAWQFVETPTRRLYEITLDVRAEPDPMHAIQSALETHDIADAIVKVVIHCTPEQASLLTEREIRTWLSDAAHIAALRFETERPNRLRLGDAATIADLDPRDALRRYFEAQKYPRDESERLLHYAEELFQEEEA</sequence>
<evidence type="ECO:0000256" key="3">
    <source>
        <dbReference type="ARBA" id="ARBA00022722"/>
    </source>
</evidence>
<dbReference type="InterPro" id="IPR004593">
    <property type="entry name" value="SbcD"/>
</dbReference>
<dbReference type="InterPro" id="IPR050535">
    <property type="entry name" value="DNA_Repair-Maintenance_Comp"/>
</dbReference>
<comment type="function">
    <text evidence="6">SbcCD cleaves DNA hairpin structures. These structures can inhibit DNA replication and are intermediates in certain DNA recombination reactions. The complex acts as a 3'-&gt;5' double strand exonuclease that can open hairpins. It also has a 5' single-strand endonuclease activity.</text>
</comment>
<comment type="caution">
    <text evidence="8">The sequence shown here is derived from an EMBL/GenBank/DDBJ whole genome shotgun (WGS) entry which is preliminary data.</text>
</comment>
<comment type="subunit">
    <text evidence="6">Heterodimer of SbcC and SbcD.</text>
</comment>
<evidence type="ECO:0000259" key="7">
    <source>
        <dbReference type="Pfam" id="PF00149"/>
    </source>
</evidence>
<evidence type="ECO:0000256" key="5">
    <source>
        <dbReference type="ARBA" id="ARBA00022839"/>
    </source>
</evidence>
<dbReference type="CDD" id="cd00840">
    <property type="entry name" value="MPP_Mre11_N"/>
    <property type="match status" value="1"/>
</dbReference>
<dbReference type="GO" id="GO:0006260">
    <property type="term" value="P:DNA replication"/>
    <property type="evidence" value="ECO:0007669"/>
    <property type="project" value="UniProtKB-KW"/>
</dbReference>
<feature type="domain" description="Calcineurin-like phosphoesterase" evidence="7">
    <location>
        <begin position="3"/>
        <end position="233"/>
    </location>
</feature>
<gene>
    <name evidence="6" type="primary">sbcD</name>
    <name evidence="8" type="ORF">SE16_07870</name>
</gene>
<dbReference type="RefSeq" id="WP_060687437.1">
    <property type="nucleotide sequence ID" value="NZ_LGKN01000004.1"/>
</dbReference>
<evidence type="ECO:0000256" key="4">
    <source>
        <dbReference type="ARBA" id="ARBA00022801"/>
    </source>
</evidence>
<keyword evidence="3 6" id="KW-0540">Nuclease</keyword>
<dbReference type="InterPro" id="IPR004843">
    <property type="entry name" value="Calcineurin-like_PHP"/>
</dbReference>
<dbReference type="InterPro" id="IPR029052">
    <property type="entry name" value="Metallo-depent_PP-like"/>
</dbReference>
<dbReference type="GO" id="GO:0008408">
    <property type="term" value="F:3'-5' exonuclease activity"/>
    <property type="evidence" value="ECO:0007669"/>
    <property type="project" value="InterPro"/>
</dbReference>
<dbReference type="Pfam" id="PF00149">
    <property type="entry name" value="Metallophos"/>
    <property type="match status" value="1"/>
</dbReference>
<evidence type="ECO:0000256" key="1">
    <source>
        <dbReference type="ARBA" id="ARBA00010555"/>
    </source>
</evidence>
<keyword evidence="6" id="KW-0233">DNA recombination</keyword>
<dbReference type="EMBL" id="LGKN01000004">
    <property type="protein sequence ID" value="KPL88641.1"/>
    <property type="molecule type" value="Genomic_DNA"/>
</dbReference>
<dbReference type="GO" id="GO:0006310">
    <property type="term" value="P:DNA recombination"/>
    <property type="evidence" value="ECO:0007669"/>
    <property type="project" value="UniProtKB-KW"/>
</dbReference>
<reference evidence="8 9" key="1">
    <citation type="submission" date="2015-07" db="EMBL/GenBank/DDBJ databases">
        <title>Whole genome sequence of Ardenticatena maritima DSM 23922.</title>
        <authorList>
            <person name="Hemp J."/>
            <person name="Ward L.M."/>
            <person name="Pace L.A."/>
            <person name="Fischer W.W."/>
        </authorList>
    </citation>
    <scope>NUCLEOTIDE SEQUENCE [LARGE SCALE GENOMIC DNA]</scope>
    <source>
        <strain evidence="8 9">110S</strain>
    </source>
</reference>
<name>A0A0P6YU65_9CHLR</name>
<dbReference type="Gene3D" id="3.60.21.10">
    <property type="match status" value="1"/>
</dbReference>
<protein>
    <recommendedName>
        <fullName evidence="2 6">Nuclease SbcCD subunit D</fullName>
    </recommendedName>
</protein>
<keyword evidence="6" id="KW-0235">DNA replication</keyword>
<dbReference type="PANTHER" id="PTHR30337:SF0">
    <property type="entry name" value="NUCLEASE SBCCD SUBUNIT D"/>
    <property type="match status" value="1"/>
</dbReference>
<comment type="similarity">
    <text evidence="1 6">Belongs to the SbcD family.</text>
</comment>
<evidence type="ECO:0000256" key="2">
    <source>
        <dbReference type="ARBA" id="ARBA00013365"/>
    </source>
</evidence>
<keyword evidence="5 6" id="KW-0269">Exonuclease</keyword>
<dbReference type="Proteomes" id="UP000050502">
    <property type="component" value="Unassembled WGS sequence"/>
</dbReference>
<accession>A0A0P6YU65</accession>
<dbReference type="NCBIfam" id="TIGR00619">
    <property type="entry name" value="sbcd"/>
    <property type="match status" value="1"/>
</dbReference>
<proteinExistence type="inferred from homology"/>